<organism evidence="1 2">
    <name type="scientific">Aliiglaciecola lipolytica E3</name>
    <dbReference type="NCBI Taxonomy" id="1127673"/>
    <lineage>
        <taxon>Bacteria</taxon>
        <taxon>Pseudomonadati</taxon>
        <taxon>Pseudomonadota</taxon>
        <taxon>Gammaproteobacteria</taxon>
        <taxon>Alteromonadales</taxon>
        <taxon>Alteromonadaceae</taxon>
        <taxon>Aliiglaciecola</taxon>
    </lineage>
</organism>
<dbReference type="Proteomes" id="UP000006334">
    <property type="component" value="Unassembled WGS sequence"/>
</dbReference>
<reference evidence="1 2" key="1">
    <citation type="journal article" date="2017" name="Antonie Van Leeuwenhoek">
        <title>Rhizobium rhizosphaerae sp. nov., a novel species isolated from rice rhizosphere.</title>
        <authorList>
            <person name="Zhao J.J."/>
            <person name="Zhang J."/>
            <person name="Zhang R.J."/>
            <person name="Zhang C.W."/>
            <person name="Yin H.Q."/>
            <person name="Zhang X.X."/>
        </authorList>
    </citation>
    <scope>NUCLEOTIDE SEQUENCE [LARGE SCALE GENOMIC DNA]</scope>
    <source>
        <strain evidence="1 2">E3</strain>
    </source>
</reference>
<protein>
    <submittedName>
        <fullName evidence="1">Uncharacterized protein</fullName>
    </submittedName>
</protein>
<accession>K6X6F8</accession>
<name>K6X6F8_9ALTE</name>
<dbReference type="AlphaFoldDB" id="K6X6F8"/>
<evidence type="ECO:0000313" key="2">
    <source>
        <dbReference type="Proteomes" id="UP000006334"/>
    </source>
</evidence>
<keyword evidence="2" id="KW-1185">Reference proteome</keyword>
<comment type="caution">
    <text evidence="1">The sequence shown here is derived from an EMBL/GenBank/DDBJ whole genome shotgun (WGS) entry which is preliminary data.</text>
</comment>
<dbReference type="eggNOG" id="ENOG502ZPA3">
    <property type="taxonomic scope" value="Bacteria"/>
</dbReference>
<dbReference type="RefSeq" id="WP_008846006.1">
    <property type="nucleotide sequence ID" value="NZ_BAEN01000068.1"/>
</dbReference>
<proteinExistence type="predicted"/>
<dbReference type="EMBL" id="BAEN01000068">
    <property type="protein sequence ID" value="GAC16204.1"/>
    <property type="molecule type" value="Genomic_DNA"/>
</dbReference>
<evidence type="ECO:0000313" key="1">
    <source>
        <dbReference type="EMBL" id="GAC16204.1"/>
    </source>
</evidence>
<dbReference type="STRING" id="1127673.GLIP_3593"/>
<sequence length="143" mass="16395">MSKVESLLSITGNSLQDHTCEKLEEIFCFHSISCITDPKKSDVGLDVVTVHGDDALAVNVGATSIPIFWRPKIKLVSRLYNIKHNKTIKTFSVSKYVTWCEFAIKLFSLRGMFRWGPLYNNKHMDTLLYHVCIDLIDKMRKSI</sequence>
<gene>
    <name evidence="1" type="ORF">GLIP_3593</name>
</gene>